<evidence type="ECO:0000256" key="3">
    <source>
        <dbReference type="ARBA" id="ARBA00022630"/>
    </source>
</evidence>
<gene>
    <name evidence="8" type="ORF">JoomaDRAFT_1350</name>
</gene>
<dbReference type="Pfam" id="PF05199">
    <property type="entry name" value="GMC_oxred_C"/>
    <property type="match status" value="1"/>
</dbReference>
<dbReference type="GO" id="GO:0050660">
    <property type="term" value="F:flavin adenine dinucleotide binding"/>
    <property type="evidence" value="ECO:0007669"/>
    <property type="project" value="InterPro"/>
</dbReference>
<evidence type="ECO:0000256" key="1">
    <source>
        <dbReference type="ARBA" id="ARBA00001974"/>
    </source>
</evidence>
<comment type="cofactor">
    <cofactor evidence="1">
        <name>FAD</name>
        <dbReference type="ChEBI" id="CHEBI:57692"/>
    </cofactor>
</comment>
<dbReference type="Gene3D" id="3.50.50.60">
    <property type="entry name" value="FAD/NAD(P)-binding domain"/>
    <property type="match status" value="2"/>
</dbReference>
<dbReference type="Proteomes" id="UP000004690">
    <property type="component" value="Unassembled WGS sequence"/>
</dbReference>
<evidence type="ECO:0000259" key="7">
    <source>
        <dbReference type="Pfam" id="PF05199"/>
    </source>
</evidence>
<dbReference type="Pfam" id="PF00732">
    <property type="entry name" value="GMC_oxred_N"/>
    <property type="match status" value="1"/>
</dbReference>
<evidence type="ECO:0000313" key="8">
    <source>
        <dbReference type="EMBL" id="EIJ38366.1"/>
    </source>
</evidence>
<dbReference type="InterPro" id="IPR036188">
    <property type="entry name" value="FAD/NAD-bd_sf"/>
</dbReference>
<dbReference type="InterPro" id="IPR051473">
    <property type="entry name" value="P2Ox-like"/>
</dbReference>
<evidence type="ECO:0000259" key="6">
    <source>
        <dbReference type="Pfam" id="PF00732"/>
    </source>
</evidence>
<evidence type="ECO:0000256" key="2">
    <source>
        <dbReference type="ARBA" id="ARBA00010790"/>
    </source>
</evidence>
<reference evidence="8 9" key="1">
    <citation type="submission" date="2012-02" db="EMBL/GenBank/DDBJ databases">
        <title>Improved High-Quality Draft genome of Joostella marina DSM 19592.</title>
        <authorList>
            <consortium name="US DOE Joint Genome Institute (JGI-PGF)"/>
            <person name="Lucas S."/>
            <person name="Copeland A."/>
            <person name="Lapidus A."/>
            <person name="Bruce D."/>
            <person name="Goodwin L."/>
            <person name="Pitluck S."/>
            <person name="Peters L."/>
            <person name="Chertkov O."/>
            <person name="Ovchinnikova G."/>
            <person name="Kyrpides N."/>
            <person name="Mavromatis K."/>
            <person name="Detter J.C."/>
            <person name="Han C."/>
            <person name="Land M."/>
            <person name="Hauser L."/>
            <person name="Markowitz V."/>
            <person name="Cheng J.-F."/>
            <person name="Hugenholtz P."/>
            <person name="Woyke T."/>
            <person name="Wu D."/>
            <person name="Tindall B."/>
            <person name="Brambilla E."/>
            <person name="Klenk H.-P."/>
            <person name="Eisen J.A."/>
        </authorList>
    </citation>
    <scope>NUCLEOTIDE SEQUENCE [LARGE SCALE GENOMIC DNA]</scope>
    <source>
        <strain evidence="8 9">DSM 19592</strain>
    </source>
</reference>
<dbReference type="AlphaFoldDB" id="I3C423"/>
<dbReference type="OrthoDB" id="9787779at2"/>
<comment type="similarity">
    <text evidence="2">Belongs to the GMC oxidoreductase family.</text>
</comment>
<dbReference type="EMBL" id="JH651379">
    <property type="protein sequence ID" value="EIJ38366.1"/>
    <property type="molecule type" value="Genomic_DNA"/>
</dbReference>
<proteinExistence type="inferred from homology"/>
<dbReference type="RefSeq" id="WP_008611535.1">
    <property type="nucleotide sequence ID" value="NZ_JH651379.1"/>
</dbReference>
<dbReference type="eggNOG" id="COG2303">
    <property type="taxonomic scope" value="Bacteria"/>
</dbReference>
<dbReference type="STRING" id="926559.JoomaDRAFT_1350"/>
<dbReference type="GO" id="GO:0016614">
    <property type="term" value="F:oxidoreductase activity, acting on CH-OH group of donors"/>
    <property type="evidence" value="ECO:0007669"/>
    <property type="project" value="InterPro"/>
</dbReference>
<keyword evidence="9" id="KW-1185">Reference proteome</keyword>
<keyword evidence="3" id="KW-0285">Flavoprotein</keyword>
<dbReference type="InterPro" id="IPR007867">
    <property type="entry name" value="GMC_OxRtase_C"/>
</dbReference>
<dbReference type="SUPFAM" id="SSF51905">
    <property type="entry name" value="FAD/NAD(P)-binding domain"/>
    <property type="match status" value="1"/>
</dbReference>
<feature type="domain" description="Glucose-methanol-choline oxidoreductase C-terminal" evidence="7">
    <location>
        <begin position="435"/>
        <end position="555"/>
    </location>
</feature>
<organism evidence="8 9">
    <name type="scientific">Galbibacter orientalis DSM 19592</name>
    <dbReference type="NCBI Taxonomy" id="926559"/>
    <lineage>
        <taxon>Bacteria</taxon>
        <taxon>Pseudomonadati</taxon>
        <taxon>Bacteroidota</taxon>
        <taxon>Flavobacteriia</taxon>
        <taxon>Flavobacteriales</taxon>
        <taxon>Flavobacteriaceae</taxon>
        <taxon>Galbibacter</taxon>
    </lineage>
</organism>
<dbReference type="HOGENOM" id="CLU_008878_4_0_10"/>
<dbReference type="InterPro" id="IPR000172">
    <property type="entry name" value="GMC_OxRdtase_N"/>
</dbReference>
<evidence type="ECO:0000256" key="4">
    <source>
        <dbReference type="ARBA" id="ARBA00022827"/>
    </source>
</evidence>
<keyword evidence="5" id="KW-0560">Oxidoreductase</keyword>
<sequence length="570" mass="64442">MPNFNIDSTKKNTYDAIVIGSGMSGGWAAKEFAEKGLKTLVLERGRDVTHIKDYPTTNMMPWELKHANNTTFDTQKENPIAARCYNFKEDSQHFFTKDKEQPYIQEKPFDWIRGYQTGGKSLLWARQTQRLSDFDFEGPARDGFAVDWPIRYKDIAPWYSYVEKFVGISGEYDGLDTLPDGEFLKSMGLNPTEEYFKKVVAEKYNNQRHVIYGRCAHITENKDIFMKQGRAMCQTRDLCRRGCPFGGYFSSNSSTLPWAQKTGNLTMQHNAVVHSIVYDDKQEKATGVLVIDANTKETTEYFAPIIFVNASAFNSNMILLNSKSNRFPNGLGNDNGLLGKYIAFHNYRVSISAEYDGNLDLTTEGRRPTSGYIPRFRNIHKQETDFLRGYAAGFGANRQIIQHADGLGADLKQGLVNPEYGNWRVGSHMMGETIPKEESTLSLDTEKTDQYGIPQLRINLDYDDNDEKMIADYVEQFTEMFEAAGFTNIKAHDIPNKAPGLDIHEMGGVRMGNDPKTSLLNKWNQLHACKNVYVTDGACMTSTATQNPSLTYMALTARACDHAIKESKKG</sequence>
<keyword evidence="4" id="KW-0274">FAD</keyword>
<evidence type="ECO:0000313" key="9">
    <source>
        <dbReference type="Proteomes" id="UP000004690"/>
    </source>
</evidence>
<dbReference type="PANTHER" id="PTHR42784">
    <property type="entry name" value="PYRANOSE 2-OXIDASE"/>
    <property type="match status" value="1"/>
</dbReference>
<protein>
    <submittedName>
        <fullName evidence="8">Choline dehydrogenase-like flavoprotein</fullName>
    </submittedName>
</protein>
<dbReference type="SUPFAM" id="SSF54373">
    <property type="entry name" value="FAD-linked reductases, C-terminal domain"/>
    <property type="match status" value="1"/>
</dbReference>
<accession>I3C423</accession>
<dbReference type="PANTHER" id="PTHR42784:SF1">
    <property type="entry name" value="PYRANOSE 2-OXIDASE"/>
    <property type="match status" value="1"/>
</dbReference>
<name>I3C423_9FLAO</name>
<feature type="domain" description="Glucose-methanol-choline oxidoreductase N-terminal" evidence="6">
    <location>
        <begin position="233"/>
        <end position="322"/>
    </location>
</feature>
<evidence type="ECO:0000256" key="5">
    <source>
        <dbReference type="ARBA" id="ARBA00023002"/>
    </source>
</evidence>